<dbReference type="InterPro" id="IPR017441">
    <property type="entry name" value="Protein_kinase_ATP_BS"/>
</dbReference>
<organism evidence="4 5">
    <name type="scientific">Cercopithifilaria johnstoni</name>
    <dbReference type="NCBI Taxonomy" id="2874296"/>
    <lineage>
        <taxon>Eukaryota</taxon>
        <taxon>Metazoa</taxon>
        <taxon>Ecdysozoa</taxon>
        <taxon>Nematoda</taxon>
        <taxon>Chromadorea</taxon>
        <taxon>Rhabditida</taxon>
        <taxon>Spirurina</taxon>
        <taxon>Spiruromorpha</taxon>
        <taxon>Filarioidea</taxon>
        <taxon>Onchocercidae</taxon>
        <taxon>Cercopithifilaria</taxon>
    </lineage>
</organism>
<evidence type="ECO:0000256" key="1">
    <source>
        <dbReference type="PROSITE-ProRule" id="PRU10141"/>
    </source>
</evidence>
<dbReference type="InterPro" id="IPR000719">
    <property type="entry name" value="Prot_kinase_dom"/>
</dbReference>
<dbReference type="EMBL" id="CAKAEH010001548">
    <property type="protein sequence ID" value="CAG9537468.1"/>
    <property type="molecule type" value="Genomic_DNA"/>
</dbReference>
<dbReference type="AlphaFoldDB" id="A0A8J2Q288"/>
<dbReference type="Pfam" id="PF00069">
    <property type="entry name" value="Pkinase"/>
    <property type="match status" value="1"/>
</dbReference>
<dbReference type="InterPro" id="IPR050235">
    <property type="entry name" value="CK1_Ser-Thr_kinase"/>
</dbReference>
<dbReference type="GO" id="GO:0004672">
    <property type="term" value="F:protein kinase activity"/>
    <property type="evidence" value="ECO:0007669"/>
    <property type="project" value="InterPro"/>
</dbReference>
<evidence type="ECO:0000313" key="5">
    <source>
        <dbReference type="Proteomes" id="UP000746747"/>
    </source>
</evidence>
<keyword evidence="1" id="KW-0067">ATP-binding</keyword>
<dbReference type="PANTHER" id="PTHR11909">
    <property type="entry name" value="CASEIN KINASE-RELATED"/>
    <property type="match status" value="1"/>
</dbReference>
<reference evidence="4" key="1">
    <citation type="submission" date="2021-09" db="EMBL/GenBank/DDBJ databases">
        <authorList>
            <consortium name="Pathogen Informatics"/>
        </authorList>
    </citation>
    <scope>NUCLEOTIDE SEQUENCE</scope>
</reference>
<dbReference type="OrthoDB" id="2687620at2759"/>
<accession>A0A8J2Q288</accession>
<name>A0A8J2Q288_9BILA</name>
<dbReference type="PROSITE" id="PS00107">
    <property type="entry name" value="PROTEIN_KINASE_ATP"/>
    <property type="match status" value="1"/>
</dbReference>
<evidence type="ECO:0000259" key="3">
    <source>
        <dbReference type="PROSITE" id="PS50011"/>
    </source>
</evidence>
<evidence type="ECO:0000313" key="4">
    <source>
        <dbReference type="EMBL" id="CAG9537468.1"/>
    </source>
</evidence>
<dbReference type="Proteomes" id="UP000746747">
    <property type="component" value="Unassembled WGS sequence"/>
</dbReference>
<keyword evidence="1" id="KW-0547">Nucleotide-binding</keyword>
<evidence type="ECO:0000256" key="2">
    <source>
        <dbReference type="SAM" id="MobiDB-lite"/>
    </source>
</evidence>
<dbReference type="SUPFAM" id="SSF56112">
    <property type="entry name" value="Protein kinase-like (PK-like)"/>
    <property type="match status" value="1"/>
</dbReference>
<feature type="region of interest" description="Disordered" evidence="2">
    <location>
        <begin position="1"/>
        <end position="21"/>
    </location>
</feature>
<protein>
    <recommendedName>
        <fullName evidence="3">Protein kinase domain-containing protein</fullName>
    </recommendedName>
</protein>
<dbReference type="Gene3D" id="1.10.510.10">
    <property type="entry name" value="Transferase(Phosphotransferase) domain 1"/>
    <property type="match status" value="1"/>
</dbReference>
<keyword evidence="5" id="KW-1185">Reference proteome</keyword>
<gene>
    <name evidence="4" type="ORF">CJOHNSTONI_LOCUS7279</name>
</gene>
<dbReference type="PROSITE" id="PS50011">
    <property type="entry name" value="PROTEIN_KINASE_DOM"/>
    <property type="match status" value="1"/>
</dbReference>
<dbReference type="GO" id="GO:0005524">
    <property type="term" value="F:ATP binding"/>
    <property type="evidence" value="ECO:0007669"/>
    <property type="project" value="UniProtKB-UniRule"/>
</dbReference>
<dbReference type="InterPro" id="IPR011009">
    <property type="entry name" value="Kinase-like_dom_sf"/>
</dbReference>
<sequence>MAVGVASIPPAPPPPPSHQQSVAACSTERDRLPKLKELVKTDLHTYQLYKIIGEGGYGTVYESETDDGRRVAVKAEKYSKSMLHIEASVMRAAARRHSEHICELIDYGNEKPDYIFIVIPLLGKDLHKLRNEQINRRFSLCTAIQVGLQTLKAIEELHLSHFISRDIKPGNFMVGLRENQQHKTIFLIDFGLAKKYVDKNGKLLPSRGEVGWRGTTRYGSLKAHLRLDLARRDDLESWFYLLVEITRGSLPWRHVSERAGVQAAKLMARDAGRTQFFHQCPKQYETLMEMIDGLVFEDNPKYNEFVDVLMDIKKEWKLRLNSRFDWDEDMTSTRSTTRSISSDAECEKAIKEEYMKGVAEVDLKEREMIEVKNKQKEPRKLLSGVMPLSTPALSTAVSVLRQQQNQQQRQPFFIHQEPQSAGSF</sequence>
<dbReference type="SMART" id="SM00220">
    <property type="entry name" value="S_TKc"/>
    <property type="match status" value="1"/>
</dbReference>
<feature type="binding site" evidence="1">
    <location>
        <position position="74"/>
    </location>
    <ligand>
        <name>ATP</name>
        <dbReference type="ChEBI" id="CHEBI:30616"/>
    </ligand>
</feature>
<feature type="domain" description="Protein kinase" evidence="3">
    <location>
        <begin position="46"/>
        <end position="413"/>
    </location>
</feature>
<comment type="caution">
    <text evidence="4">The sequence shown here is derived from an EMBL/GenBank/DDBJ whole genome shotgun (WGS) entry which is preliminary data.</text>
</comment>
<proteinExistence type="predicted"/>